<proteinExistence type="predicted"/>
<dbReference type="OrthoDB" id="3192337at2"/>
<feature type="transmembrane region" description="Helical" evidence="1">
    <location>
        <begin position="103"/>
        <end position="127"/>
    </location>
</feature>
<sequence>MTVRMTFGRAVRSEIVRVRRSPLVGMHLAIALALGAAAGGYFACAAWDSLLGADAFFQLLGAGAPLIVGLSCGLSVDAEREAGDCANLLGVPSRRLAFAAKGAVLLALGFAAALVAAVLFWGIVAAAGRDVPSLAACLAGACGIAAGSAALYALSLWVALRFGRNVAIGLGAIGFGVALASMGGLANGLVTGTLSGSFGANAAAFIPFAWPSRFASLAIELAIAGPLSAGAQVAAALVGALLRIGVVCAVSTVALSTLLLARVDCYEDKRRAGE</sequence>
<feature type="transmembrane region" description="Helical" evidence="1">
    <location>
        <begin position="21"/>
        <end position="43"/>
    </location>
</feature>
<feature type="transmembrane region" description="Helical" evidence="1">
    <location>
        <begin position="133"/>
        <end position="154"/>
    </location>
</feature>
<evidence type="ECO:0000256" key="1">
    <source>
        <dbReference type="SAM" id="Phobius"/>
    </source>
</evidence>
<dbReference type="InterPro" id="IPR022294">
    <property type="entry name" value="ABC-transptr_permeasesu"/>
</dbReference>
<protein>
    <submittedName>
        <fullName evidence="2">Lantibiotic ABC transporter permease</fullName>
    </submittedName>
</protein>
<dbReference type="AlphaFoldDB" id="A0A3N0AW59"/>
<keyword evidence="3" id="KW-1185">Reference proteome</keyword>
<feature type="transmembrane region" description="Helical" evidence="1">
    <location>
        <begin position="55"/>
        <end position="76"/>
    </location>
</feature>
<reference evidence="3" key="1">
    <citation type="submission" date="2018-05" db="EMBL/GenBank/DDBJ databases">
        <title>Genome Sequencing of selected type strains of the family Eggerthellaceae.</title>
        <authorList>
            <person name="Danylec N."/>
            <person name="Stoll D.A."/>
            <person name="Doetsch A."/>
            <person name="Huch M."/>
        </authorList>
    </citation>
    <scope>NUCLEOTIDE SEQUENCE [LARGE SCALE GENOMIC DNA]</scope>
    <source>
        <strain evidence="3">DSM 16106</strain>
    </source>
</reference>
<comment type="caution">
    <text evidence="2">The sequence shown here is derived from an EMBL/GenBank/DDBJ whole genome shotgun (WGS) entry which is preliminary data.</text>
</comment>
<dbReference type="EMBL" id="QICD01000034">
    <property type="protein sequence ID" value="RNL39112.1"/>
    <property type="molecule type" value="Genomic_DNA"/>
</dbReference>
<feature type="transmembrane region" description="Helical" evidence="1">
    <location>
        <begin position="166"/>
        <end position="186"/>
    </location>
</feature>
<gene>
    <name evidence="2" type="ORF">DMP08_11320</name>
</gene>
<dbReference type="RefSeq" id="WP_123192989.1">
    <property type="nucleotide sequence ID" value="NZ_QICD01000034.1"/>
</dbReference>
<evidence type="ECO:0000313" key="2">
    <source>
        <dbReference type="EMBL" id="RNL39112.1"/>
    </source>
</evidence>
<organism evidence="2 3">
    <name type="scientific">Paraeggerthella hongkongensis</name>
    <dbReference type="NCBI Taxonomy" id="230658"/>
    <lineage>
        <taxon>Bacteria</taxon>
        <taxon>Bacillati</taxon>
        <taxon>Actinomycetota</taxon>
        <taxon>Coriobacteriia</taxon>
        <taxon>Eggerthellales</taxon>
        <taxon>Eggerthellaceae</taxon>
        <taxon>Paraeggerthella</taxon>
    </lineage>
</organism>
<keyword evidence="1" id="KW-0472">Membrane</keyword>
<name>A0A3N0AW59_9ACTN</name>
<keyword evidence="1" id="KW-1133">Transmembrane helix</keyword>
<evidence type="ECO:0000313" key="3">
    <source>
        <dbReference type="Proteomes" id="UP000278632"/>
    </source>
</evidence>
<feature type="transmembrane region" description="Helical" evidence="1">
    <location>
        <begin position="241"/>
        <end position="261"/>
    </location>
</feature>
<dbReference type="Proteomes" id="UP000278632">
    <property type="component" value="Unassembled WGS sequence"/>
</dbReference>
<accession>A0A3N0AW59</accession>
<keyword evidence="1" id="KW-0812">Transmembrane</keyword>
<dbReference type="CDD" id="cd21808">
    <property type="entry name" value="ABC-2_lan_permease_MutG"/>
    <property type="match status" value="1"/>
</dbReference>